<dbReference type="InterPro" id="IPR027443">
    <property type="entry name" value="IPNS-like_sf"/>
</dbReference>
<dbReference type="Pfam" id="PF03171">
    <property type="entry name" value="2OG-FeII_Oxy"/>
    <property type="match status" value="1"/>
</dbReference>
<evidence type="ECO:0000256" key="4">
    <source>
        <dbReference type="RuleBase" id="RU003682"/>
    </source>
</evidence>
<dbReference type="InterPro" id="IPR044861">
    <property type="entry name" value="IPNS-like_FE2OG_OXY"/>
</dbReference>
<dbReference type="GO" id="GO:0009805">
    <property type="term" value="P:coumarin biosynthetic process"/>
    <property type="evidence" value="ECO:0007669"/>
    <property type="project" value="UniProtKB-ARBA"/>
</dbReference>
<evidence type="ECO:0000256" key="2">
    <source>
        <dbReference type="ARBA" id="ARBA00022896"/>
    </source>
</evidence>
<dbReference type="Pfam" id="PF14226">
    <property type="entry name" value="DIOX_N"/>
    <property type="match status" value="1"/>
</dbReference>
<dbReference type="PANTHER" id="PTHR47990">
    <property type="entry name" value="2-OXOGLUTARATE (2OG) AND FE(II)-DEPENDENT OXYGENASE SUPERFAMILY PROTEIN-RELATED"/>
    <property type="match status" value="1"/>
</dbReference>
<feature type="domain" description="Fe2OG dioxygenase" evidence="6">
    <location>
        <begin position="288"/>
        <end position="387"/>
    </location>
</feature>
<dbReference type="Gramene" id="PHT80287">
    <property type="protein sequence ID" value="PHT80287"/>
    <property type="gene ID" value="T459_18339"/>
</dbReference>
<accession>A0A2G2ZE55</accession>
<dbReference type="SUPFAM" id="SSF51197">
    <property type="entry name" value="Clavaminate synthase-like"/>
    <property type="match status" value="1"/>
</dbReference>
<dbReference type="GO" id="GO:0045543">
    <property type="term" value="F:gibberellin 2-beta-dioxygenase activity"/>
    <property type="evidence" value="ECO:0000318"/>
    <property type="project" value="GO_Central"/>
</dbReference>
<dbReference type="SMR" id="A0A2G2ZE55"/>
<comment type="caution">
    <text evidence="7">The sequence shown here is derived from an EMBL/GenBank/DDBJ whole genome shotgun (WGS) entry which is preliminary data.</text>
</comment>
<dbReference type="OMA" id="VIRDGAW"/>
<feature type="compositionally biased region" description="Polar residues" evidence="5">
    <location>
        <begin position="165"/>
        <end position="174"/>
    </location>
</feature>
<keyword evidence="4" id="KW-0560">Oxidoreductase</keyword>
<dbReference type="GO" id="GO:0046872">
    <property type="term" value="F:metal ion binding"/>
    <property type="evidence" value="ECO:0007669"/>
    <property type="project" value="UniProtKB-KW"/>
</dbReference>
<keyword evidence="8" id="KW-1185">Reference proteome</keyword>
<dbReference type="EMBL" id="AYRZ02000006">
    <property type="protein sequence ID" value="PHT80287.1"/>
    <property type="molecule type" value="Genomic_DNA"/>
</dbReference>
<evidence type="ECO:0000256" key="5">
    <source>
        <dbReference type="SAM" id="MobiDB-lite"/>
    </source>
</evidence>
<evidence type="ECO:0000256" key="3">
    <source>
        <dbReference type="ARBA" id="ARBA00023004"/>
    </source>
</evidence>
<dbReference type="Gene3D" id="2.60.120.330">
    <property type="entry name" value="B-lactam Antibiotic, Isopenicillin N Synthase, Chain"/>
    <property type="match status" value="1"/>
</dbReference>
<dbReference type="GO" id="GO:0031418">
    <property type="term" value="F:L-ascorbic acid binding"/>
    <property type="evidence" value="ECO:0007669"/>
    <property type="project" value="UniProtKB-KW"/>
</dbReference>
<keyword evidence="2" id="KW-0847">Vitamin C</keyword>
<evidence type="ECO:0000313" key="7">
    <source>
        <dbReference type="EMBL" id="PHT80287.1"/>
    </source>
</evidence>
<dbReference type="InterPro" id="IPR050231">
    <property type="entry name" value="Iron_ascorbate_oxido_reductase"/>
</dbReference>
<dbReference type="GO" id="GO:0002238">
    <property type="term" value="P:response to molecule of fungal origin"/>
    <property type="evidence" value="ECO:0007669"/>
    <property type="project" value="UniProtKB-ARBA"/>
</dbReference>
<reference evidence="7 8" key="2">
    <citation type="journal article" date="2017" name="Genome Biol.">
        <title>New reference genome sequences of hot pepper reveal the massive evolution of plant disease-resistance genes by retroduplication.</title>
        <authorList>
            <person name="Kim S."/>
            <person name="Park J."/>
            <person name="Yeom S.I."/>
            <person name="Kim Y.M."/>
            <person name="Seo E."/>
            <person name="Kim K.T."/>
            <person name="Kim M.S."/>
            <person name="Lee J.M."/>
            <person name="Cheong K."/>
            <person name="Shin H.S."/>
            <person name="Kim S.B."/>
            <person name="Han K."/>
            <person name="Lee J."/>
            <person name="Park M."/>
            <person name="Lee H.A."/>
            <person name="Lee H.Y."/>
            <person name="Lee Y."/>
            <person name="Oh S."/>
            <person name="Lee J.H."/>
            <person name="Choi E."/>
            <person name="Choi E."/>
            <person name="Lee S.E."/>
            <person name="Jeon J."/>
            <person name="Kim H."/>
            <person name="Choi G."/>
            <person name="Song H."/>
            <person name="Lee J."/>
            <person name="Lee S.C."/>
            <person name="Kwon J.K."/>
            <person name="Lee H.Y."/>
            <person name="Koo N."/>
            <person name="Hong Y."/>
            <person name="Kim R.W."/>
            <person name="Kang W.H."/>
            <person name="Huh J.H."/>
            <person name="Kang B.C."/>
            <person name="Yang T.J."/>
            <person name="Lee Y.H."/>
            <person name="Bennetzen J.L."/>
            <person name="Choi D."/>
        </authorList>
    </citation>
    <scope>NUCLEOTIDE SEQUENCE [LARGE SCALE GENOMIC DNA]</scope>
    <source>
        <strain evidence="8">cv. CM334</strain>
    </source>
</reference>
<keyword evidence="1 4" id="KW-0479">Metal-binding</keyword>
<reference evidence="7 8" key="1">
    <citation type="journal article" date="2014" name="Nat. Genet.">
        <title>Genome sequence of the hot pepper provides insights into the evolution of pungency in Capsicum species.</title>
        <authorList>
            <person name="Kim S."/>
            <person name="Park M."/>
            <person name="Yeom S.I."/>
            <person name="Kim Y.M."/>
            <person name="Lee J.M."/>
            <person name="Lee H.A."/>
            <person name="Seo E."/>
            <person name="Choi J."/>
            <person name="Cheong K."/>
            <person name="Kim K.T."/>
            <person name="Jung K."/>
            <person name="Lee G.W."/>
            <person name="Oh S.K."/>
            <person name="Bae C."/>
            <person name="Kim S.B."/>
            <person name="Lee H.Y."/>
            <person name="Kim S.Y."/>
            <person name="Kim M.S."/>
            <person name="Kang B.C."/>
            <person name="Jo Y.D."/>
            <person name="Yang H.B."/>
            <person name="Jeong H.J."/>
            <person name="Kang W.H."/>
            <person name="Kwon J.K."/>
            <person name="Shin C."/>
            <person name="Lim J.Y."/>
            <person name="Park J.H."/>
            <person name="Huh J.H."/>
            <person name="Kim J.S."/>
            <person name="Kim B.D."/>
            <person name="Cohen O."/>
            <person name="Paran I."/>
            <person name="Suh M.C."/>
            <person name="Lee S.B."/>
            <person name="Kim Y.K."/>
            <person name="Shin Y."/>
            <person name="Noh S.J."/>
            <person name="Park J."/>
            <person name="Seo Y.S."/>
            <person name="Kwon S.Y."/>
            <person name="Kim H.A."/>
            <person name="Park J.M."/>
            <person name="Kim H.J."/>
            <person name="Choi S.B."/>
            <person name="Bosland P.W."/>
            <person name="Reeves G."/>
            <person name="Jo S.H."/>
            <person name="Lee B.W."/>
            <person name="Cho H.T."/>
            <person name="Choi H.S."/>
            <person name="Lee M.S."/>
            <person name="Yu Y."/>
            <person name="Do Choi Y."/>
            <person name="Park B.S."/>
            <person name="van Deynze A."/>
            <person name="Ashrafi H."/>
            <person name="Hill T."/>
            <person name="Kim W.T."/>
            <person name="Pai H.S."/>
            <person name="Ahn H.K."/>
            <person name="Yeam I."/>
            <person name="Giovannoni J.J."/>
            <person name="Rose J.K."/>
            <person name="Sorensen I."/>
            <person name="Lee S.J."/>
            <person name="Kim R.W."/>
            <person name="Choi I.Y."/>
            <person name="Choi B.S."/>
            <person name="Lim J.S."/>
            <person name="Lee Y.H."/>
            <person name="Choi D."/>
        </authorList>
    </citation>
    <scope>NUCLEOTIDE SEQUENCE [LARGE SCALE GENOMIC DNA]</scope>
    <source>
        <strain evidence="8">cv. CM334</strain>
    </source>
</reference>
<dbReference type="Proteomes" id="UP000222542">
    <property type="component" value="Unassembled WGS sequence"/>
</dbReference>
<keyword evidence="3 4" id="KW-0408">Iron</keyword>
<feature type="region of interest" description="Disordered" evidence="5">
    <location>
        <begin position="165"/>
        <end position="188"/>
    </location>
</feature>
<evidence type="ECO:0000313" key="8">
    <source>
        <dbReference type="Proteomes" id="UP000222542"/>
    </source>
</evidence>
<dbReference type="PROSITE" id="PS51471">
    <property type="entry name" value="FE2OG_OXY"/>
    <property type="match status" value="1"/>
</dbReference>
<dbReference type="OrthoDB" id="1276160at2759"/>
<dbReference type="InterPro" id="IPR026992">
    <property type="entry name" value="DIOX_N"/>
</dbReference>
<dbReference type="STRING" id="4072.A0A2G2ZE55"/>
<evidence type="ECO:0000256" key="1">
    <source>
        <dbReference type="ARBA" id="ARBA00022723"/>
    </source>
</evidence>
<feature type="region of interest" description="Disordered" evidence="5">
    <location>
        <begin position="45"/>
        <end position="79"/>
    </location>
</feature>
<gene>
    <name evidence="7" type="ORF">T459_18339</name>
</gene>
<protein>
    <recommendedName>
        <fullName evidence="6">Fe2OG dioxygenase domain-containing protein</fullName>
    </recommendedName>
</protein>
<dbReference type="InterPro" id="IPR005123">
    <property type="entry name" value="Oxoglu/Fe-dep_dioxygenase_dom"/>
</dbReference>
<feature type="compositionally biased region" description="Polar residues" evidence="5">
    <location>
        <begin position="47"/>
        <end position="56"/>
    </location>
</feature>
<proteinExistence type="inferred from homology"/>
<dbReference type="GO" id="GO:0045487">
    <property type="term" value="P:gibberellin catabolic process"/>
    <property type="evidence" value="ECO:0000318"/>
    <property type="project" value="GO_Central"/>
</dbReference>
<sequence>MTPLVKTERVFPPIKPHSKFQNKPIKYLFDAMLLSWPKWERRRRRTTNMSKSSNFESYPPLFRPPPNSPSIQESNSDETEPLLFNSDDIPVIDYFKCTTTNIITTTKYQDVDDDDKNNICQACRDWGLFRLVNHGIQVTLLNQIEEYAKKLFSLPYETKMSLFSSGNPSNNSKGQPGICVESGEGSKPSNNNVNPISYFWGTPALTPSGAALLAAQNNDPQENTNNQSLQWIEGFNVSLTQLSNVHYQDLLLETFRCLLEEYGKEQARVATEIFKILGPFQSNYLSIDTGILRVYRYPRCFEPERTWGIDIHTDSSVLSIIHQDDVGGLQVYKDHQWFDVNPIPNTLIVNIGDMLQAMSDDRYTSVKHGVKVNKNKERISIGYFVFPEEGTIIRSTKYNPFSYADFRAQVQHDLKTVGLKTGLQKFKFTTHQNS</sequence>
<comment type="similarity">
    <text evidence="4">Belongs to the iron/ascorbate-dependent oxidoreductase family.</text>
</comment>
<organism evidence="7 8">
    <name type="scientific">Capsicum annuum</name>
    <name type="common">Capsicum pepper</name>
    <dbReference type="NCBI Taxonomy" id="4072"/>
    <lineage>
        <taxon>Eukaryota</taxon>
        <taxon>Viridiplantae</taxon>
        <taxon>Streptophyta</taxon>
        <taxon>Embryophyta</taxon>
        <taxon>Tracheophyta</taxon>
        <taxon>Spermatophyta</taxon>
        <taxon>Magnoliopsida</taxon>
        <taxon>eudicotyledons</taxon>
        <taxon>Gunneridae</taxon>
        <taxon>Pentapetalae</taxon>
        <taxon>asterids</taxon>
        <taxon>lamiids</taxon>
        <taxon>Solanales</taxon>
        <taxon>Solanaceae</taxon>
        <taxon>Solanoideae</taxon>
        <taxon>Capsiceae</taxon>
        <taxon>Capsicum</taxon>
    </lineage>
</organism>
<name>A0A2G2ZE55_CAPAN</name>
<dbReference type="AlphaFoldDB" id="A0A2G2ZE55"/>
<dbReference type="PRINTS" id="PR00682">
    <property type="entry name" value="IPNSYNTHASE"/>
</dbReference>
<evidence type="ECO:0000259" key="6">
    <source>
        <dbReference type="PROSITE" id="PS51471"/>
    </source>
</evidence>